<dbReference type="PANTHER" id="PTHR14212">
    <property type="entry name" value="U4/U6-ASSOCIATED RNA SPLICING FACTOR-RELATED"/>
    <property type="match status" value="1"/>
</dbReference>
<evidence type="ECO:0000256" key="2">
    <source>
        <dbReference type="SAM" id="SignalP"/>
    </source>
</evidence>
<evidence type="ECO:0000313" key="3">
    <source>
        <dbReference type="EnsemblPlants" id="EMT17964"/>
    </source>
</evidence>
<dbReference type="GO" id="GO:0000398">
    <property type="term" value="P:mRNA splicing, via spliceosome"/>
    <property type="evidence" value="ECO:0007669"/>
    <property type="project" value="InterPro"/>
</dbReference>
<name>R7WEI9_AEGTA</name>
<feature type="compositionally biased region" description="Low complexity" evidence="1">
    <location>
        <begin position="39"/>
        <end position="54"/>
    </location>
</feature>
<evidence type="ECO:0000256" key="1">
    <source>
        <dbReference type="SAM" id="MobiDB-lite"/>
    </source>
</evidence>
<feature type="chain" id="PRO_5014593813" evidence="2">
    <location>
        <begin position="33"/>
        <end position="111"/>
    </location>
</feature>
<dbReference type="GO" id="GO:0046540">
    <property type="term" value="C:U4/U6 x U5 tri-snRNP complex"/>
    <property type="evidence" value="ECO:0007669"/>
    <property type="project" value="InterPro"/>
</dbReference>
<dbReference type="EnsemblPlants" id="EMT17964">
    <property type="protein sequence ID" value="EMT17964"/>
    <property type="gene ID" value="F775_09257"/>
</dbReference>
<sequence length="111" mass="11884">MVLGSCSILHLLLRCHLLTLFLQRYMLNSASADEVTGKSSADGTANSSSGTSSNLSLDALAKAKKALQLKKELSAKLKRLPVSEAAAKKVFVDAKVAHYWDLAVNFSEDSS</sequence>
<dbReference type="PANTHER" id="PTHR14212:SF0">
    <property type="entry name" value="U4_U6 SMALL NUCLEAR RIBONUCLEOPROTEIN PRP3"/>
    <property type="match status" value="1"/>
</dbReference>
<reference evidence="3" key="1">
    <citation type="submission" date="2015-06" db="UniProtKB">
        <authorList>
            <consortium name="EnsemblPlants"/>
        </authorList>
    </citation>
    <scope>IDENTIFICATION</scope>
</reference>
<accession>R7WEI9</accession>
<proteinExistence type="predicted"/>
<keyword evidence="2" id="KW-0732">Signal</keyword>
<feature type="signal peptide" evidence="2">
    <location>
        <begin position="1"/>
        <end position="32"/>
    </location>
</feature>
<dbReference type="AlphaFoldDB" id="R7WEI9"/>
<feature type="region of interest" description="Disordered" evidence="1">
    <location>
        <begin position="35"/>
        <end position="54"/>
    </location>
</feature>
<organism evidence="3">
    <name type="scientific">Aegilops tauschii</name>
    <name type="common">Tausch's goatgrass</name>
    <name type="synonym">Aegilops squarrosa</name>
    <dbReference type="NCBI Taxonomy" id="37682"/>
    <lineage>
        <taxon>Eukaryota</taxon>
        <taxon>Viridiplantae</taxon>
        <taxon>Streptophyta</taxon>
        <taxon>Embryophyta</taxon>
        <taxon>Tracheophyta</taxon>
        <taxon>Spermatophyta</taxon>
        <taxon>Magnoliopsida</taxon>
        <taxon>Liliopsida</taxon>
        <taxon>Poales</taxon>
        <taxon>Poaceae</taxon>
        <taxon>BOP clade</taxon>
        <taxon>Pooideae</taxon>
        <taxon>Triticodae</taxon>
        <taxon>Triticeae</taxon>
        <taxon>Triticinae</taxon>
        <taxon>Aegilops</taxon>
    </lineage>
</organism>
<protein>
    <submittedName>
        <fullName evidence="3">Uncharacterized protein</fullName>
    </submittedName>
</protein>
<dbReference type="InterPro" id="IPR027104">
    <property type="entry name" value="Prp3"/>
</dbReference>